<comment type="caution">
    <text evidence="2">The sequence shown here is derived from an EMBL/GenBank/DDBJ whole genome shotgun (WGS) entry which is preliminary data.</text>
</comment>
<proteinExistence type="predicted"/>
<reference evidence="2" key="2">
    <citation type="journal article" date="2021" name="PeerJ">
        <title>Extensive microbial diversity within the chicken gut microbiome revealed by metagenomics and culture.</title>
        <authorList>
            <person name="Gilroy R."/>
            <person name="Ravi A."/>
            <person name="Getino M."/>
            <person name="Pursley I."/>
            <person name="Horton D.L."/>
            <person name="Alikhan N.F."/>
            <person name="Baker D."/>
            <person name="Gharbi K."/>
            <person name="Hall N."/>
            <person name="Watson M."/>
            <person name="Adriaenssens E.M."/>
            <person name="Foster-Nyarko E."/>
            <person name="Jarju S."/>
            <person name="Secka A."/>
            <person name="Antonio M."/>
            <person name="Oren A."/>
            <person name="Chaudhuri R.R."/>
            <person name="La Ragione R."/>
            <person name="Hildebrand F."/>
            <person name="Pallen M.J."/>
        </authorList>
    </citation>
    <scope>NUCLEOTIDE SEQUENCE</scope>
    <source>
        <strain evidence="2">CHK184-25365</strain>
    </source>
</reference>
<name>A0A9D1AKB9_9FIRM</name>
<feature type="transmembrane region" description="Helical" evidence="1">
    <location>
        <begin position="146"/>
        <end position="169"/>
    </location>
</feature>
<feature type="transmembrane region" description="Helical" evidence="1">
    <location>
        <begin position="108"/>
        <end position="134"/>
    </location>
</feature>
<feature type="transmembrane region" description="Helical" evidence="1">
    <location>
        <begin position="6"/>
        <end position="24"/>
    </location>
</feature>
<dbReference type="Pfam" id="PF12822">
    <property type="entry name" value="ECF_trnsprt"/>
    <property type="match status" value="1"/>
</dbReference>
<reference evidence="2" key="1">
    <citation type="submission" date="2020-10" db="EMBL/GenBank/DDBJ databases">
        <authorList>
            <person name="Gilroy R."/>
        </authorList>
    </citation>
    <scope>NUCLEOTIDE SEQUENCE</scope>
    <source>
        <strain evidence="2">CHK184-25365</strain>
    </source>
</reference>
<sequence length="190" mass="20865">MNQKVKHLVLAAMFLAIGLVLPLLTGQIPQIGNMLLPMHIPVLLCGLICGWQYGGLIGFILPLLRYVIFGMPVLFPTGIAMCFELMTYGLVAGLLYNNLSRWQCIKALYRCLILAMLAGRVVWGVAEIILLGFWGNGFTWQMFLSGAFLTAIPGIVLQLLLIPTVMLALNRTGLVPFKKASSTSKKESQP</sequence>
<feature type="transmembrane region" description="Helical" evidence="1">
    <location>
        <begin position="73"/>
        <end position="96"/>
    </location>
</feature>
<dbReference type="InterPro" id="IPR024529">
    <property type="entry name" value="ECF_trnsprt_substrate-spec"/>
</dbReference>
<dbReference type="Proteomes" id="UP000886749">
    <property type="component" value="Unassembled WGS sequence"/>
</dbReference>
<dbReference type="EMBL" id="DVGY01000151">
    <property type="protein sequence ID" value="HIR41483.1"/>
    <property type="molecule type" value="Genomic_DNA"/>
</dbReference>
<organism evidence="2 3">
    <name type="scientific">Candidatus Egerieicola pullicola</name>
    <dbReference type="NCBI Taxonomy" id="2840775"/>
    <lineage>
        <taxon>Bacteria</taxon>
        <taxon>Bacillati</taxon>
        <taxon>Bacillota</taxon>
        <taxon>Clostridia</taxon>
        <taxon>Eubacteriales</taxon>
        <taxon>Oscillospiraceae</taxon>
        <taxon>Oscillospiraceae incertae sedis</taxon>
        <taxon>Candidatus Egerieicola</taxon>
    </lineage>
</organism>
<dbReference type="AlphaFoldDB" id="A0A9D1AKB9"/>
<keyword evidence="1" id="KW-1133">Transmembrane helix</keyword>
<dbReference type="Gene3D" id="1.10.1760.20">
    <property type="match status" value="1"/>
</dbReference>
<accession>A0A9D1AKB9</accession>
<keyword evidence="1" id="KW-0472">Membrane</keyword>
<keyword evidence="1" id="KW-0812">Transmembrane</keyword>
<evidence type="ECO:0000313" key="3">
    <source>
        <dbReference type="Proteomes" id="UP000886749"/>
    </source>
</evidence>
<gene>
    <name evidence="2" type="ORF">IAB36_06630</name>
</gene>
<evidence type="ECO:0000313" key="2">
    <source>
        <dbReference type="EMBL" id="HIR41483.1"/>
    </source>
</evidence>
<protein>
    <submittedName>
        <fullName evidence="2">ECF transporter S component</fullName>
    </submittedName>
</protein>
<feature type="transmembrane region" description="Helical" evidence="1">
    <location>
        <begin position="36"/>
        <end position="61"/>
    </location>
</feature>
<dbReference type="GO" id="GO:0022857">
    <property type="term" value="F:transmembrane transporter activity"/>
    <property type="evidence" value="ECO:0007669"/>
    <property type="project" value="InterPro"/>
</dbReference>
<evidence type="ECO:0000256" key="1">
    <source>
        <dbReference type="SAM" id="Phobius"/>
    </source>
</evidence>